<feature type="transmembrane region" description="Helical" evidence="9">
    <location>
        <begin position="53"/>
        <end position="69"/>
    </location>
</feature>
<dbReference type="InterPro" id="IPR025405">
    <property type="entry name" value="DUF4131"/>
</dbReference>
<evidence type="ECO:0000313" key="12">
    <source>
        <dbReference type="Proteomes" id="UP000679779"/>
    </source>
</evidence>
<evidence type="ECO:0000256" key="2">
    <source>
        <dbReference type="ARBA" id="ARBA00022475"/>
    </source>
</evidence>
<dbReference type="InterPro" id="IPR052159">
    <property type="entry name" value="Competence_DNA_uptake"/>
</dbReference>
<dbReference type="Proteomes" id="UP000679779">
    <property type="component" value="Unassembled WGS sequence"/>
</dbReference>
<evidence type="ECO:0000256" key="8">
    <source>
        <dbReference type="ARBA" id="ARBA00048505"/>
    </source>
</evidence>
<feature type="transmembrane region" description="Helical" evidence="9">
    <location>
        <begin position="499"/>
        <end position="517"/>
    </location>
</feature>
<dbReference type="EMBL" id="BORQ01000008">
    <property type="protein sequence ID" value="GIO34121.1"/>
    <property type="molecule type" value="Genomic_DNA"/>
</dbReference>
<dbReference type="InterPro" id="IPR004477">
    <property type="entry name" value="ComEC_N"/>
</dbReference>
<comment type="subcellular location">
    <subcellularLocation>
        <location evidence="1">Cell membrane</location>
        <topology evidence="1">Multi-pass membrane protein</topology>
    </subcellularLocation>
</comment>
<evidence type="ECO:0000256" key="3">
    <source>
        <dbReference type="ARBA" id="ARBA00022692"/>
    </source>
</evidence>
<evidence type="ECO:0000313" key="11">
    <source>
        <dbReference type="EMBL" id="GIO34121.1"/>
    </source>
</evidence>
<evidence type="ECO:0000256" key="6">
    <source>
        <dbReference type="ARBA" id="ARBA00034221"/>
    </source>
</evidence>
<keyword evidence="12" id="KW-1185">Reference proteome</keyword>
<feature type="transmembrane region" description="Helical" evidence="9">
    <location>
        <begin position="30"/>
        <end position="46"/>
    </location>
</feature>
<reference evidence="11" key="1">
    <citation type="submission" date="2021-03" db="EMBL/GenBank/DDBJ databases">
        <title>Antimicrobial resistance genes in bacteria isolated from Japanese honey, and their potential for conferring macrolide and lincosamide resistance in the American foulbrood pathogen Paenibacillus larvae.</title>
        <authorList>
            <person name="Okamoto M."/>
            <person name="Kumagai M."/>
            <person name="Kanamori H."/>
            <person name="Takamatsu D."/>
        </authorList>
    </citation>
    <scope>NUCLEOTIDE SEQUENCE</scope>
    <source>
        <strain evidence="11">J2TS6</strain>
    </source>
</reference>
<dbReference type="RefSeq" id="WP_236575703.1">
    <property type="nucleotide sequence ID" value="NZ_BORQ01000008.1"/>
</dbReference>
<comment type="function">
    <text evidence="7">Counteracts the endogenous Pycsar antiviral defense system. Phosphodiesterase that enables metal-dependent hydrolysis of host cyclic nucleotide Pycsar defense signals such as cCMP and cUMP.</text>
</comment>
<evidence type="ECO:0000256" key="4">
    <source>
        <dbReference type="ARBA" id="ARBA00022989"/>
    </source>
</evidence>
<sequence length="891" mass="97637">MKGRPLIVGTAGWLAGSSLAYAFSGMRLLLIWGGVTLLVSAAVLLRRQLLRSMLILWIALTLSGAYWLLNDGRNVTKLPEALAAEAGGLDGMMLHGEGTIVSAVDVDGDRADFQLELRTARMQGEAASGEGGTSIPAAEGLHERVMVQVKLQSTEQQAEARTWRRGDRIKLAGTLELPGNARNFGGFDYAAYLRTQHIHWLFKVKGAQNAQVSPPASPWSALMIFRWNDGARSGLGDKLGQIFREPHAGYMKGLLIGMQDDIDPETYSQFSQLGLTHILAISGMHVAVFVASLLFLFSLMKMTREKALLLTMLLIPVYVLISGVSPSVVRAGIMGMIGLYAARKGWLKDGMNVLAAAALLMMLWNPYYLLSVSFQLSFLVTAGLMVYVPLMSKLLRFLPKRIAGALNVTLVAQLVSFPLTVYYFNQFSLLSFAANFVLVPFITFVTLPLGAVSLLLGWIWLPAGKAAGWVTEFTSDWTFRLVRWLNGFPQFVTIWKSPSLAWIAAYFVFMYLFLYLASRLAGSRSRIPAGIAGDETAELGGTGRSIDAGNAPNNKKMRMALTGIMLAFLFLIYWEYRPTSLNGAGLVQFLDVGQGDGILITTPEGRNILVDGGGTVNFRKPADAWKERKKPFEVGAKVVVPLLKQRGIHRLDAVIVTHGDQDHAGGLQAVLEQIPVKAFLFNGTLAGTKAFDKLMDTTLKRRIPVYAVHQGMKLKPDRHTELAFISPLMDDTEQEEIPVEKSQNHVSVAFVLTMNERRLLFTGDMDKAAEEAVLERTARSSQTAMTAAASDSSNAAGTMTAKVPQAGIDVIKIAHHGSKSSSGEDWLHYWKPKAAVISAGVNNLYGHPHAEVVQRIEDEGAELFRTDQNGEVQMLIRPEGIRIRSKLGLMR</sequence>
<dbReference type="InterPro" id="IPR001279">
    <property type="entry name" value="Metallo-B-lactamas"/>
</dbReference>
<feature type="transmembrane region" description="Helical" evidence="9">
    <location>
        <begin position="559"/>
        <end position="576"/>
    </location>
</feature>
<dbReference type="PANTHER" id="PTHR30619:SF1">
    <property type="entry name" value="RECOMBINATION PROTEIN 2"/>
    <property type="match status" value="1"/>
</dbReference>
<organism evidence="11 12">
    <name type="scientific">Paenibacillus albilobatus</name>
    <dbReference type="NCBI Taxonomy" id="2716884"/>
    <lineage>
        <taxon>Bacteria</taxon>
        <taxon>Bacillati</taxon>
        <taxon>Bacillota</taxon>
        <taxon>Bacilli</taxon>
        <taxon>Bacillales</taxon>
        <taxon>Paenibacillaceae</taxon>
        <taxon>Paenibacillus</taxon>
    </lineage>
</organism>
<dbReference type="InterPro" id="IPR036866">
    <property type="entry name" value="RibonucZ/Hydroxyglut_hydro"/>
</dbReference>
<evidence type="ECO:0000256" key="7">
    <source>
        <dbReference type="ARBA" id="ARBA00034301"/>
    </source>
</evidence>
<dbReference type="AlphaFoldDB" id="A0A920CBZ2"/>
<dbReference type="Pfam" id="PF03772">
    <property type="entry name" value="Competence"/>
    <property type="match status" value="1"/>
</dbReference>
<dbReference type="SMART" id="SM00849">
    <property type="entry name" value="Lactamase_B"/>
    <property type="match status" value="1"/>
</dbReference>
<feature type="transmembrane region" description="Helical" evidence="9">
    <location>
        <begin position="278"/>
        <end position="300"/>
    </location>
</feature>
<name>A0A920CBZ2_9BACL</name>
<dbReference type="GO" id="GO:0005886">
    <property type="term" value="C:plasma membrane"/>
    <property type="evidence" value="ECO:0007669"/>
    <property type="project" value="UniProtKB-SubCell"/>
</dbReference>
<feature type="transmembrane region" description="Helical" evidence="9">
    <location>
        <begin position="345"/>
        <end position="364"/>
    </location>
</feature>
<feature type="domain" description="Metallo-beta-lactamase" evidence="10">
    <location>
        <begin position="594"/>
        <end position="815"/>
    </location>
</feature>
<evidence type="ECO:0000256" key="5">
    <source>
        <dbReference type="ARBA" id="ARBA00023136"/>
    </source>
</evidence>
<dbReference type="SUPFAM" id="SSF56281">
    <property type="entry name" value="Metallo-hydrolase/oxidoreductase"/>
    <property type="match status" value="1"/>
</dbReference>
<feature type="transmembrane region" description="Helical" evidence="9">
    <location>
        <begin position="307"/>
        <end position="325"/>
    </location>
</feature>
<keyword evidence="2" id="KW-1003">Cell membrane</keyword>
<evidence type="ECO:0000259" key="10">
    <source>
        <dbReference type="SMART" id="SM00849"/>
    </source>
</evidence>
<proteinExistence type="predicted"/>
<evidence type="ECO:0000256" key="1">
    <source>
        <dbReference type="ARBA" id="ARBA00004651"/>
    </source>
</evidence>
<comment type="catalytic activity">
    <reaction evidence="6">
        <text>3',5'-cyclic CMP + H2O = CMP + H(+)</text>
        <dbReference type="Rhea" id="RHEA:72675"/>
        <dbReference type="ChEBI" id="CHEBI:15377"/>
        <dbReference type="ChEBI" id="CHEBI:15378"/>
        <dbReference type="ChEBI" id="CHEBI:58003"/>
        <dbReference type="ChEBI" id="CHEBI:60377"/>
    </reaction>
    <physiologicalReaction direction="left-to-right" evidence="6">
        <dbReference type="Rhea" id="RHEA:72676"/>
    </physiologicalReaction>
</comment>
<comment type="catalytic activity">
    <reaction evidence="8">
        <text>3',5'-cyclic UMP + H2O = UMP + H(+)</text>
        <dbReference type="Rhea" id="RHEA:70575"/>
        <dbReference type="ChEBI" id="CHEBI:15377"/>
        <dbReference type="ChEBI" id="CHEBI:15378"/>
        <dbReference type="ChEBI" id="CHEBI:57865"/>
        <dbReference type="ChEBI" id="CHEBI:184387"/>
    </reaction>
    <physiologicalReaction direction="left-to-right" evidence="8">
        <dbReference type="Rhea" id="RHEA:70576"/>
    </physiologicalReaction>
</comment>
<dbReference type="CDD" id="cd07731">
    <property type="entry name" value="ComA-like_MBL-fold"/>
    <property type="match status" value="1"/>
</dbReference>
<dbReference type="Pfam" id="PF00753">
    <property type="entry name" value="Lactamase_B"/>
    <property type="match status" value="1"/>
</dbReference>
<keyword evidence="5 9" id="KW-0472">Membrane</keyword>
<dbReference type="NCBIfam" id="TIGR00360">
    <property type="entry name" value="ComEC_N-term"/>
    <property type="match status" value="1"/>
</dbReference>
<dbReference type="PANTHER" id="PTHR30619">
    <property type="entry name" value="DNA INTERNALIZATION/COMPETENCE PROTEIN COMEC/REC2"/>
    <property type="match status" value="1"/>
</dbReference>
<dbReference type="Pfam" id="PF13567">
    <property type="entry name" value="DUF4131"/>
    <property type="match status" value="1"/>
</dbReference>
<evidence type="ECO:0000256" key="9">
    <source>
        <dbReference type="SAM" id="Phobius"/>
    </source>
</evidence>
<feature type="transmembrane region" description="Helical" evidence="9">
    <location>
        <begin position="369"/>
        <end position="390"/>
    </location>
</feature>
<dbReference type="InterPro" id="IPR035681">
    <property type="entry name" value="ComA-like_MBL"/>
</dbReference>
<gene>
    <name evidence="11" type="primary">comEC</name>
    <name evidence="11" type="ORF">J2TS6_52620</name>
</gene>
<feature type="transmembrane region" description="Helical" evidence="9">
    <location>
        <begin position="402"/>
        <end position="424"/>
    </location>
</feature>
<comment type="caution">
    <text evidence="11">The sequence shown here is derived from an EMBL/GenBank/DDBJ whole genome shotgun (WGS) entry which is preliminary data.</text>
</comment>
<keyword evidence="4 9" id="KW-1133">Transmembrane helix</keyword>
<keyword evidence="3 9" id="KW-0812">Transmembrane</keyword>
<protein>
    <submittedName>
        <fullName evidence="11">ComE operon protein 3</fullName>
    </submittedName>
</protein>
<dbReference type="Gene3D" id="3.60.15.10">
    <property type="entry name" value="Ribonuclease Z/Hydroxyacylglutathione hydrolase-like"/>
    <property type="match status" value="1"/>
</dbReference>
<accession>A0A920CBZ2</accession>
<feature type="transmembrane region" description="Helical" evidence="9">
    <location>
        <begin position="436"/>
        <end position="461"/>
    </location>
</feature>